<keyword evidence="5" id="KW-0812">Transmembrane</keyword>
<sequence>MISSERRPGVTLVLVVAGLVGAAVYWATAPTEPTQGPLQARSRTDARPELSASPAESMRARNITEMPSLAGVDIPPGPEADAQGNLRLTRALRTYFDFFLSASHDVGDAAALDRLVRDDIRKHVSQPAEDQAWQLWQRYRAYLSEMQPKASDGPMTSVIGVPETSQVQRLRALIADRNAARTRHLPDVVAIWFDDEQAYDDAMLARLEIVTQPGLDDAERQRRLSALNATLPESVRAAREAEAKPQAISKTIANMQTAGRSPQDIGASLAQAYGPEVAQRYQQQAQAEQAWQQRYDDYAAQRSQIVSFAGLSEQDRAQQLETLRRQTFTNPSEALQAEVMDKAMGEQRAAQ</sequence>
<dbReference type="RefSeq" id="WP_080672876.1">
    <property type="nucleotide sequence ID" value="NZ_CP037901.1"/>
</dbReference>
<evidence type="ECO:0000256" key="3">
    <source>
        <dbReference type="ARBA" id="ARBA00022475"/>
    </source>
</evidence>
<evidence type="ECO:0000256" key="6">
    <source>
        <dbReference type="ARBA" id="ARBA00022963"/>
    </source>
</evidence>
<keyword evidence="8" id="KW-0443">Lipid metabolism</keyword>
<evidence type="ECO:0000256" key="12">
    <source>
        <dbReference type="ARBA" id="ARBA00031542"/>
    </source>
</evidence>
<dbReference type="GO" id="GO:0051082">
    <property type="term" value="F:unfolded protein binding"/>
    <property type="evidence" value="ECO:0007669"/>
    <property type="project" value="InterPro"/>
</dbReference>
<keyword evidence="6" id="KW-0442">Lipid degradation</keyword>
<dbReference type="AlphaFoldDB" id="A0A482IYF3"/>
<evidence type="ECO:0000256" key="10">
    <source>
        <dbReference type="ARBA" id="ARBA00023186"/>
    </source>
</evidence>
<dbReference type="GO" id="GO:0005886">
    <property type="term" value="C:plasma membrane"/>
    <property type="evidence" value="ECO:0007669"/>
    <property type="project" value="UniProtKB-SubCell"/>
</dbReference>
<accession>A0A482IYF3</accession>
<keyword evidence="4" id="KW-0997">Cell inner membrane</keyword>
<reference evidence="14 15" key="1">
    <citation type="submission" date="2019-03" db="EMBL/GenBank/DDBJ databases">
        <title>Comparative insights into the high quality Complete genome sequence of highly metal resistant Cupriavidus metallidurans strain BS1 isolated from a gold-copper mine.</title>
        <authorList>
            <person name="Mazhar H.S."/>
            <person name="Rensing C."/>
        </authorList>
    </citation>
    <scope>NUCLEOTIDE SEQUENCE [LARGE SCALE GENOMIC DNA]</scope>
    <source>
        <strain evidence="14 15">BS1</strain>
    </source>
</reference>
<evidence type="ECO:0000256" key="5">
    <source>
        <dbReference type="ARBA" id="ARBA00022692"/>
    </source>
</evidence>
<evidence type="ECO:0000256" key="4">
    <source>
        <dbReference type="ARBA" id="ARBA00022519"/>
    </source>
</evidence>
<proteinExistence type="inferred from homology"/>
<name>A0A482IYF3_9BURK</name>
<dbReference type="OrthoDB" id="8779274at2"/>
<evidence type="ECO:0000256" key="9">
    <source>
        <dbReference type="ARBA" id="ARBA00023136"/>
    </source>
</evidence>
<evidence type="ECO:0000256" key="13">
    <source>
        <dbReference type="SAM" id="MobiDB-lite"/>
    </source>
</evidence>
<comment type="similarity">
    <text evidence="2">Belongs to the lipase chaperone family.</text>
</comment>
<keyword evidence="10" id="KW-0143">Chaperone</keyword>
<feature type="region of interest" description="Disordered" evidence="13">
    <location>
        <begin position="329"/>
        <end position="351"/>
    </location>
</feature>
<dbReference type="NCBIfam" id="NF002334">
    <property type="entry name" value="PRK01294.1-2"/>
    <property type="match status" value="1"/>
</dbReference>
<dbReference type="GO" id="GO:0006457">
    <property type="term" value="P:protein folding"/>
    <property type="evidence" value="ECO:0007669"/>
    <property type="project" value="InterPro"/>
</dbReference>
<evidence type="ECO:0000256" key="7">
    <source>
        <dbReference type="ARBA" id="ARBA00022989"/>
    </source>
</evidence>
<evidence type="ECO:0000256" key="8">
    <source>
        <dbReference type="ARBA" id="ARBA00023098"/>
    </source>
</evidence>
<evidence type="ECO:0000313" key="15">
    <source>
        <dbReference type="Proteomes" id="UP000253772"/>
    </source>
</evidence>
<feature type="region of interest" description="Disordered" evidence="13">
    <location>
        <begin position="32"/>
        <end position="61"/>
    </location>
</feature>
<evidence type="ECO:0000313" key="14">
    <source>
        <dbReference type="EMBL" id="QBP14008.1"/>
    </source>
</evidence>
<protein>
    <recommendedName>
        <fullName evidence="11">Lipase helper protein</fullName>
    </recommendedName>
    <alternativeName>
        <fullName evidence="12">Lipase modulator</fullName>
    </alternativeName>
</protein>
<dbReference type="InterPro" id="IPR004961">
    <property type="entry name" value="Lipase_chaperone"/>
</dbReference>
<evidence type="ECO:0000256" key="1">
    <source>
        <dbReference type="ARBA" id="ARBA00004383"/>
    </source>
</evidence>
<dbReference type="EMBL" id="CP037901">
    <property type="protein sequence ID" value="QBP14008.1"/>
    <property type="molecule type" value="Genomic_DNA"/>
</dbReference>
<keyword evidence="3" id="KW-1003">Cell membrane</keyword>
<dbReference type="SUPFAM" id="SSF158855">
    <property type="entry name" value="Lipase chaperone-like"/>
    <property type="match status" value="1"/>
</dbReference>
<dbReference type="Pfam" id="PF03280">
    <property type="entry name" value="Lipase_chap"/>
    <property type="match status" value="1"/>
</dbReference>
<organism evidence="14 15">
    <name type="scientific">Cupriavidus metallidurans</name>
    <dbReference type="NCBI Taxonomy" id="119219"/>
    <lineage>
        <taxon>Bacteria</taxon>
        <taxon>Pseudomonadati</taxon>
        <taxon>Pseudomonadota</taxon>
        <taxon>Betaproteobacteria</taxon>
        <taxon>Burkholderiales</taxon>
        <taxon>Burkholderiaceae</taxon>
        <taxon>Cupriavidus</taxon>
    </lineage>
</organism>
<keyword evidence="9" id="KW-0472">Membrane</keyword>
<dbReference type="Proteomes" id="UP000253772">
    <property type="component" value="Chromosome c2"/>
</dbReference>
<keyword evidence="7" id="KW-1133">Transmembrane helix</keyword>
<dbReference type="GO" id="GO:0016042">
    <property type="term" value="P:lipid catabolic process"/>
    <property type="evidence" value="ECO:0007669"/>
    <property type="project" value="UniProtKB-KW"/>
</dbReference>
<evidence type="ECO:0000256" key="11">
    <source>
        <dbReference type="ARBA" id="ARBA00030948"/>
    </source>
</evidence>
<evidence type="ECO:0000256" key="2">
    <source>
        <dbReference type="ARBA" id="ARBA00010358"/>
    </source>
</evidence>
<gene>
    <name evidence="14" type="ORF">DDF84_031260</name>
</gene>
<comment type="subcellular location">
    <subcellularLocation>
        <location evidence="1">Cell inner membrane</location>
        <topology evidence="1">Single-pass membrane protein</topology>
        <orientation evidence="1">Periplasmic side</orientation>
    </subcellularLocation>
</comment>